<reference evidence="3" key="1">
    <citation type="submission" date="2025-08" db="UniProtKB">
        <authorList>
            <consortium name="RefSeq"/>
        </authorList>
    </citation>
    <scope>IDENTIFICATION</scope>
    <source>
        <tissue evidence="3">Whole body</tissue>
    </source>
</reference>
<evidence type="ECO:0000313" key="3">
    <source>
        <dbReference type="RefSeq" id="XP_025418080.1"/>
    </source>
</evidence>
<gene>
    <name evidence="3" type="primary">LOC112688881</name>
</gene>
<dbReference type="PANTHER" id="PTHR45749:SF21">
    <property type="entry name" value="DUF4371 DOMAIN-CONTAINING PROTEIN"/>
    <property type="match status" value="1"/>
</dbReference>
<sequence>MFCGSIGLNAGQFEMVFSKTGLTNWKAATEKFNVHQRSKCHLNSTTSLKTFLNPNSKSIDVILDQQREDIRSQKEINRLKNRETMKKLIDIVLCLGVGGKPFRGHTEKTNDFHKGLFLDIVRFLRMYDPVFDQHFISGPQNAFYTSNRIQNDIIQSVNLVMKRLLQSTIANKKVSTIADETSDCGHHEQLSIVVRYFDTQKTCPYEQFICMKRITSVNAENIFNVLSDTIHEYNIKWENLVSVCFDVASTISGNTTGVQAKFKEKKSKTIFCTLLWPLPKFSSC</sequence>
<dbReference type="OrthoDB" id="6621924at2759"/>
<dbReference type="RefSeq" id="XP_025418080.1">
    <property type="nucleotide sequence ID" value="XM_025562295.1"/>
</dbReference>
<organism evidence="2 3">
    <name type="scientific">Sipha flava</name>
    <name type="common">yellow sugarcane aphid</name>
    <dbReference type="NCBI Taxonomy" id="143950"/>
    <lineage>
        <taxon>Eukaryota</taxon>
        <taxon>Metazoa</taxon>
        <taxon>Ecdysozoa</taxon>
        <taxon>Arthropoda</taxon>
        <taxon>Hexapoda</taxon>
        <taxon>Insecta</taxon>
        <taxon>Pterygota</taxon>
        <taxon>Neoptera</taxon>
        <taxon>Paraneoptera</taxon>
        <taxon>Hemiptera</taxon>
        <taxon>Sternorrhyncha</taxon>
        <taxon>Aphidomorpha</taxon>
        <taxon>Aphidoidea</taxon>
        <taxon>Aphididae</taxon>
        <taxon>Sipha</taxon>
    </lineage>
</organism>
<proteinExistence type="predicted"/>
<keyword evidence="2" id="KW-1185">Reference proteome</keyword>
<dbReference type="Pfam" id="PF14291">
    <property type="entry name" value="DUF4371"/>
    <property type="match status" value="1"/>
</dbReference>
<dbReference type="Proteomes" id="UP000694846">
    <property type="component" value="Unplaced"/>
</dbReference>
<feature type="domain" description="DUF4371" evidence="1">
    <location>
        <begin position="53"/>
        <end position="256"/>
    </location>
</feature>
<protein>
    <submittedName>
        <fullName evidence="3">Uncharacterized protein LOC112688881</fullName>
    </submittedName>
</protein>
<dbReference type="PANTHER" id="PTHR45749">
    <property type="match status" value="1"/>
</dbReference>
<accession>A0A8B8G5U3</accession>
<name>A0A8B8G5U3_9HEMI</name>
<evidence type="ECO:0000259" key="1">
    <source>
        <dbReference type="Pfam" id="PF14291"/>
    </source>
</evidence>
<dbReference type="GeneID" id="112688881"/>
<dbReference type="AlphaFoldDB" id="A0A8B8G5U3"/>
<dbReference type="InterPro" id="IPR025398">
    <property type="entry name" value="DUF4371"/>
</dbReference>
<evidence type="ECO:0000313" key="2">
    <source>
        <dbReference type="Proteomes" id="UP000694846"/>
    </source>
</evidence>